<keyword evidence="6" id="KW-0472">Membrane</keyword>
<dbReference type="GO" id="GO:0009251">
    <property type="term" value="P:glucan catabolic process"/>
    <property type="evidence" value="ECO:0007669"/>
    <property type="project" value="TreeGrafter"/>
</dbReference>
<keyword evidence="3 4" id="KW-0326">Glycosidase</keyword>
<dbReference type="Gene3D" id="3.20.20.80">
    <property type="entry name" value="Glycosidases"/>
    <property type="match status" value="1"/>
</dbReference>
<feature type="chain" id="PRO_5005601513" evidence="7">
    <location>
        <begin position="20"/>
        <end position="606"/>
    </location>
</feature>
<dbReference type="AlphaFoldDB" id="A0A0M0J3V9"/>
<evidence type="ECO:0000313" key="9">
    <source>
        <dbReference type="EMBL" id="KOO20992.1"/>
    </source>
</evidence>
<keyword evidence="10" id="KW-1185">Reference proteome</keyword>
<sequence>MVITTTSRMLLLGSAFARGSPPAVRSQDGAQLPTFSIPSLQLNANNPYSCPEGVKITDPEENWKVSGPAIGGWLVIEPWVTPSLFYQFLGTDEKYKSVEETAAHTAMDAYSFCTVLGDDEANRQLRLHWAAWVRDEDVKAIAAAGANVIRVPVPDWIFVPREPFIGCWDGALEELNRLIELCRKYNLKMLIDVHTAPGSQNGFDNSGRTWNLKWDLDPATGLPVFNHWGVRSADWIGTWDLAKWTYGGEYNYEHINHSLSVLDVIIDRYQQEPVIWGLEPLNEPWYFTPIEPLKQFYWDGYQKVRARVPSWKYVMQDSFRGYPALWWDFMRGCPNKAMDTHTYMAWEYDQEASFYHNKACGLDGILHDMETFLDMPMITGEWSLATDSCCMWLNGFNDNQPGYPKSACEMVTCPDGYTGDAKHKAPDPSLPYQGPRGQGQSGPEFGKCPAYKKWDDEDAFVGGLAKRLINSWNKAHGSFFWNFRTEFSEHWSFLEAHERGWFPRNVTDFKDAGVASACPARWYEAPPATQGWAMQLLAYAPRLAAAHVEGSSGGSVAFASYPSVRVAFGALAVLLGAGVLLERARRKSRADPNEGDADYVDFTPIE</sequence>
<protein>
    <submittedName>
        <fullName evidence="9">Glucan-beta</fullName>
    </submittedName>
</protein>
<dbReference type="Proteomes" id="UP000037460">
    <property type="component" value="Unassembled WGS sequence"/>
</dbReference>
<accession>A0A0M0J3V9</accession>
<evidence type="ECO:0000256" key="2">
    <source>
        <dbReference type="ARBA" id="ARBA00022801"/>
    </source>
</evidence>
<evidence type="ECO:0000256" key="1">
    <source>
        <dbReference type="ARBA" id="ARBA00005641"/>
    </source>
</evidence>
<evidence type="ECO:0000313" key="10">
    <source>
        <dbReference type="Proteomes" id="UP000037460"/>
    </source>
</evidence>
<evidence type="ECO:0000256" key="4">
    <source>
        <dbReference type="RuleBase" id="RU361153"/>
    </source>
</evidence>
<dbReference type="GO" id="GO:0009986">
    <property type="term" value="C:cell surface"/>
    <property type="evidence" value="ECO:0007669"/>
    <property type="project" value="TreeGrafter"/>
</dbReference>
<feature type="signal peptide" evidence="7">
    <location>
        <begin position="1"/>
        <end position="19"/>
    </location>
</feature>
<feature type="domain" description="Glycoside hydrolase family 5" evidence="8">
    <location>
        <begin position="125"/>
        <end position="385"/>
    </location>
</feature>
<dbReference type="InterPro" id="IPR001547">
    <property type="entry name" value="Glyco_hydro_5"/>
</dbReference>
<dbReference type="InterPro" id="IPR050386">
    <property type="entry name" value="Glycosyl_hydrolase_5"/>
</dbReference>
<reference evidence="10" key="1">
    <citation type="journal article" date="2015" name="PLoS Genet.">
        <title>Genome Sequence and Transcriptome Analyses of Chrysochromulina tobin: Metabolic Tools for Enhanced Algal Fitness in the Prominent Order Prymnesiales (Haptophyceae).</title>
        <authorList>
            <person name="Hovde B.T."/>
            <person name="Deodato C.R."/>
            <person name="Hunsperger H.M."/>
            <person name="Ryken S.A."/>
            <person name="Yost W."/>
            <person name="Jha R.K."/>
            <person name="Patterson J."/>
            <person name="Monnat R.J. Jr."/>
            <person name="Barlow S.B."/>
            <person name="Starkenburg S.R."/>
            <person name="Cattolico R.A."/>
        </authorList>
    </citation>
    <scope>NUCLEOTIDE SEQUENCE</scope>
    <source>
        <strain evidence="10">CCMP291</strain>
    </source>
</reference>
<comment type="caution">
    <text evidence="9">The sequence shown here is derived from an EMBL/GenBank/DDBJ whole genome shotgun (WGS) entry which is preliminary data.</text>
</comment>
<proteinExistence type="inferred from homology"/>
<keyword evidence="6" id="KW-0812">Transmembrane</keyword>
<evidence type="ECO:0000256" key="5">
    <source>
        <dbReference type="SAM" id="MobiDB-lite"/>
    </source>
</evidence>
<dbReference type="EMBL" id="JWZX01003398">
    <property type="protein sequence ID" value="KOO20992.1"/>
    <property type="molecule type" value="Genomic_DNA"/>
</dbReference>
<keyword evidence="6" id="KW-1133">Transmembrane helix</keyword>
<gene>
    <name evidence="9" type="ORF">Ctob_000041</name>
</gene>
<dbReference type="InterPro" id="IPR017853">
    <property type="entry name" value="GH"/>
</dbReference>
<evidence type="ECO:0000259" key="8">
    <source>
        <dbReference type="Pfam" id="PF00150"/>
    </source>
</evidence>
<organism evidence="9 10">
    <name type="scientific">Chrysochromulina tobinii</name>
    <dbReference type="NCBI Taxonomy" id="1460289"/>
    <lineage>
        <taxon>Eukaryota</taxon>
        <taxon>Haptista</taxon>
        <taxon>Haptophyta</taxon>
        <taxon>Prymnesiophyceae</taxon>
        <taxon>Prymnesiales</taxon>
        <taxon>Chrysochromulinaceae</taxon>
        <taxon>Chrysochromulina</taxon>
    </lineage>
</organism>
<dbReference type="GO" id="GO:0008422">
    <property type="term" value="F:beta-glucosidase activity"/>
    <property type="evidence" value="ECO:0007669"/>
    <property type="project" value="TreeGrafter"/>
</dbReference>
<evidence type="ECO:0000256" key="3">
    <source>
        <dbReference type="ARBA" id="ARBA00023295"/>
    </source>
</evidence>
<feature type="region of interest" description="Disordered" evidence="5">
    <location>
        <begin position="422"/>
        <end position="443"/>
    </location>
</feature>
<dbReference type="PANTHER" id="PTHR31297">
    <property type="entry name" value="GLUCAN ENDO-1,6-BETA-GLUCOSIDASE B"/>
    <property type="match status" value="1"/>
</dbReference>
<comment type="similarity">
    <text evidence="1 4">Belongs to the glycosyl hydrolase 5 (cellulase A) family.</text>
</comment>
<feature type="transmembrane region" description="Helical" evidence="6">
    <location>
        <begin position="564"/>
        <end position="581"/>
    </location>
</feature>
<keyword evidence="2 4" id="KW-0378">Hydrolase</keyword>
<keyword evidence="7" id="KW-0732">Signal</keyword>
<dbReference type="PANTHER" id="PTHR31297:SF38">
    <property type="entry name" value="X8 DOMAIN-CONTAINING PROTEIN"/>
    <property type="match status" value="1"/>
</dbReference>
<dbReference type="GO" id="GO:0005576">
    <property type="term" value="C:extracellular region"/>
    <property type="evidence" value="ECO:0007669"/>
    <property type="project" value="TreeGrafter"/>
</dbReference>
<dbReference type="Pfam" id="PF00150">
    <property type="entry name" value="Cellulase"/>
    <property type="match status" value="1"/>
</dbReference>
<evidence type="ECO:0000256" key="6">
    <source>
        <dbReference type="SAM" id="Phobius"/>
    </source>
</evidence>
<name>A0A0M0J3V9_9EUKA</name>
<dbReference type="OrthoDB" id="62120at2759"/>
<evidence type="ECO:0000256" key="7">
    <source>
        <dbReference type="SAM" id="SignalP"/>
    </source>
</evidence>
<dbReference type="SUPFAM" id="SSF51445">
    <property type="entry name" value="(Trans)glycosidases"/>
    <property type="match status" value="1"/>
</dbReference>